<feature type="non-terminal residue" evidence="1">
    <location>
        <position position="238"/>
    </location>
</feature>
<comment type="caution">
    <text evidence="1">The sequence shown here is derived from an EMBL/GenBank/DDBJ whole genome shotgun (WGS) entry which is preliminary data.</text>
</comment>
<reference evidence="1" key="1">
    <citation type="submission" date="2021-06" db="EMBL/GenBank/DDBJ databases">
        <authorList>
            <person name="Kallberg Y."/>
            <person name="Tangrot J."/>
            <person name="Rosling A."/>
        </authorList>
    </citation>
    <scope>NUCLEOTIDE SEQUENCE</scope>
    <source>
        <strain evidence="1">CL356</strain>
    </source>
</reference>
<gene>
    <name evidence="1" type="ORF">ACOLOM_LOCUS5622</name>
</gene>
<name>A0ACA9MDA8_9GLOM</name>
<proteinExistence type="predicted"/>
<accession>A0ACA9MDA8</accession>
<organism evidence="1 2">
    <name type="scientific">Acaulospora colombiana</name>
    <dbReference type="NCBI Taxonomy" id="27376"/>
    <lineage>
        <taxon>Eukaryota</taxon>
        <taxon>Fungi</taxon>
        <taxon>Fungi incertae sedis</taxon>
        <taxon>Mucoromycota</taxon>
        <taxon>Glomeromycotina</taxon>
        <taxon>Glomeromycetes</taxon>
        <taxon>Diversisporales</taxon>
        <taxon>Acaulosporaceae</taxon>
        <taxon>Acaulospora</taxon>
    </lineage>
</organism>
<keyword evidence="2" id="KW-1185">Reference proteome</keyword>
<dbReference type="Proteomes" id="UP000789525">
    <property type="component" value="Unassembled WGS sequence"/>
</dbReference>
<evidence type="ECO:0000313" key="2">
    <source>
        <dbReference type="Proteomes" id="UP000789525"/>
    </source>
</evidence>
<evidence type="ECO:0000313" key="1">
    <source>
        <dbReference type="EMBL" id="CAG8571463.1"/>
    </source>
</evidence>
<sequence length="238" mass="26444">MDDLPRQTGFLFAVMYCVGIIHSIPTLEPSNDHFKKITPNKHLVDIGGISLMLGPFLVNTPISYMTGYFAENNNLEAAEKLFKLSSLLSYHMDELRQRKKDIGAQWKLETLEAATTNPSPIDIPRKPAVLEKQAFAMVLENINKPISEVPQSTSTSSKVHPLCSALVNSRPDITNSTSSRTPDLPKMHVDWNEPSSQETKCPDGRDLLENSETRVQIQQTNNEPTPPEDGDSEIGDDA</sequence>
<protein>
    <submittedName>
        <fullName evidence="1">15650_t:CDS:1</fullName>
    </submittedName>
</protein>
<dbReference type="EMBL" id="CAJVPT010010554">
    <property type="protein sequence ID" value="CAG8571463.1"/>
    <property type="molecule type" value="Genomic_DNA"/>
</dbReference>